<dbReference type="InterPro" id="IPR032312">
    <property type="entry name" value="LacZ_4"/>
</dbReference>
<dbReference type="GO" id="GO:0009341">
    <property type="term" value="C:beta-galactosidase complex"/>
    <property type="evidence" value="ECO:0007669"/>
    <property type="project" value="InterPro"/>
</dbReference>
<dbReference type="InterPro" id="IPR017853">
    <property type="entry name" value="GH"/>
</dbReference>
<sequence length="1116" mass="127765">MKPAIIFNYFMFLAVLSLNAQEVKKSIYRYIENPQVISEHKEGPHAGFYSFSDERSALDNDLATNENYLSLDGTWKFKWVRKPSERPVDFFNPKIDVGSWDNIKVPGNWEVEGYGIPIYVNHQYEFSDYKHPVSEEMEFVDKIYPKDPGKIPHDYNPVGSYRREFTLNDNWKGKEVFLHIGAIKSGGFVWVNGKYAGYSQGSKLPAEFNVTQYIRPGKNTIALQIFRWTDGSYLECQDFWRISGIERSVYLYAQPKVRIRDIDVVSLLDDTYKNGDFNLSVKLQNHTFKGNPLVVDYKLTDPENNQVSVGSKAITLEKGGKARVDFAEMIPSVRRWTAEHPNLYTLLITTKDKKGNVLEVVSNRIGFRSVEIKQGLLLVNGQHITLKGVNTQETDPDTGHVMSEEMMMKDISMWKENNINAVRLSHYPRADRFYELCDQYGIYVVDEANIESHGMYYGKYSLAKKPEWEKAHVDRMVRMVEGHKNYPSVIIWSMGNEAGNGINFYAGYDSIKAHDQSKRPVQYERTYKEPDGSLFDMDTDTDIIVPQYPSPGTFEAIGTNLTDRPFIPSEYAHAMGNSTGNFQDYWDIIEQHDNLQGGFIWDWVDQSLWKTNEKGERFYAYGGDYGTNMPTDYNFLDNGIVFPDRTPHPGLFEVKKAHEFINFKPKGVTQANELRVLVENLYDFTNLDAFELTAQIKADGEVLKTISLGSLDVETHTGKLVRIPLGGVDYQPNTEYFLTVSANLKEDNGLLKKGFQVAHEQFLLDKTKWEPLPFENTKSLKLKETSQYATISNDMVNVKFNKREGRIVSYRYNGDELIKDGNGPRPNFWRAPTDNDFGNQMPTKNIEWKKASLFAKVNSFATKETSTGSIIVKIDYNLPGVKTTYSSTYTVYGSGAIQVDNQLNPTQYKADIPRIGMRMQLPKKYENMTYDGRGPWENYQDRKASAFVDVYKSTVSDQYVPYIRPQENGNKTGIRWTAFSDNKNNGILVVSSIKNKKNLGLSALHMLNEDFDATPGLDYGGNSTKTGKGYQIDGVPEINLHKHTYDIEERDLVQLNIDLAQRGVGGDDSWYALPQDNYLIKGDIPHTYSFYMVPFQNGSKKLFVESFKEYYPLENK</sequence>
<evidence type="ECO:0000256" key="4">
    <source>
        <dbReference type="ARBA" id="ARBA00011245"/>
    </source>
</evidence>
<dbReference type="InterPro" id="IPR006101">
    <property type="entry name" value="Glyco_hydro_2"/>
</dbReference>
<dbReference type="InterPro" id="IPR050347">
    <property type="entry name" value="Bact_Beta-galactosidase"/>
</dbReference>
<dbReference type="Pfam" id="PF02929">
    <property type="entry name" value="Bgal_small_N"/>
    <property type="match status" value="1"/>
</dbReference>
<dbReference type="InterPro" id="IPR006102">
    <property type="entry name" value="Ig-like_GH2"/>
</dbReference>
<dbReference type="Pfam" id="PF02836">
    <property type="entry name" value="Glyco_hydro_2_C"/>
    <property type="match status" value="1"/>
</dbReference>
<dbReference type="InterPro" id="IPR004199">
    <property type="entry name" value="B-gal_small/dom_5"/>
</dbReference>
<dbReference type="InterPro" id="IPR014718">
    <property type="entry name" value="GH-type_carb-bd"/>
</dbReference>
<organism evidence="11 12">
    <name type="scientific">Cerina litoralis</name>
    <dbReference type="NCBI Taxonomy" id="2874477"/>
    <lineage>
        <taxon>Bacteria</taxon>
        <taxon>Pseudomonadati</taxon>
        <taxon>Bacteroidota</taxon>
        <taxon>Flavobacteriia</taxon>
        <taxon>Flavobacteriales</taxon>
        <taxon>Flavobacteriaceae</taxon>
        <taxon>Cerina</taxon>
    </lineage>
</organism>
<dbReference type="Gene3D" id="2.60.40.10">
    <property type="entry name" value="Immunoglobulins"/>
    <property type="match status" value="2"/>
</dbReference>
<dbReference type="InterPro" id="IPR006103">
    <property type="entry name" value="Glyco_hydro_2_cat"/>
</dbReference>
<dbReference type="InterPro" id="IPR011013">
    <property type="entry name" value="Gal_mutarotase_sf_dom"/>
</dbReference>
<evidence type="ECO:0000313" key="12">
    <source>
        <dbReference type="Proteomes" id="UP001200642"/>
    </source>
</evidence>
<dbReference type="Pfam" id="PF02837">
    <property type="entry name" value="Glyco_hydro_2_N"/>
    <property type="match status" value="1"/>
</dbReference>
<evidence type="ECO:0000259" key="10">
    <source>
        <dbReference type="SMART" id="SM01038"/>
    </source>
</evidence>
<accession>A0AAE3ET71</accession>
<evidence type="ECO:0000256" key="9">
    <source>
        <dbReference type="ARBA" id="ARBA00032230"/>
    </source>
</evidence>
<dbReference type="InterPro" id="IPR008979">
    <property type="entry name" value="Galactose-bd-like_sf"/>
</dbReference>
<evidence type="ECO:0000256" key="7">
    <source>
        <dbReference type="ARBA" id="ARBA00022837"/>
    </source>
</evidence>
<evidence type="ECO:0000256" key="8">
    <source>
        <dbReference type="ARBA" id="ARBA00023295"/>
    </source>
</evidence>
<comment type="cofactor">
    <cofactor evidence="2">
        <name>Ca(2+)</name>
        <dbReference type="ChEBI" id="CHEBI:29108"/>
    </cofactor>
</comment>
<evidence type="ECO:0000256" key="1">
    <source>
        <dbReference type="ARBA" id="ARBA00001412"/>
    </source>
</evidence>
<feature type="domain" description="Beta galactosidase small chain/" evidence="10">
    <location>
        <begin position="790"/>
        <end position="1093"/>
    </location>
</feature>
<dbReference type="PANTHER" id="PTHR46323:SF2">
    <property type="entry name" value="BETA-GALACTOSIDASE"/>
    <property type="match status" value="1"/>
</dbReference>
<dbReference type="SUPFAM" id="SSF49303">
    <property type="entry name" value="beta-Galactosidase/glucuronidase domain"/>
    <property type="match status" value="2"/>
</dbReference>
<dbReference type="Gene3D" id="2.70.98.10">
    <property type="match status" value="1"/>
</dbReference>
<dbReference type="Proteomes" id="UP001200642">
    <property type="component" value="Unassembled WGS sequence"/>
</dbReference>
<dbReference type="Gene3D" id="3.20.20.80">
    <property type="entry name" value="Glycosidases"/>
    <property type="match status" value="1"/>
</dbReference>
<dbReference type="EMBL" id="JAIRBC010000010">
    <property type="protein sequence ID" value="MCG2460722.1"/>
    <property type="molecule type" value="Genomic_DNA"/>
</dbReference>
<evidence type="ECO:0000256" key="6">
    <source>
        <dbReference type="ARBA" id="ARBA00022801"/>
    </source>
</evidence>
<dbReference type="RefSeq" id="WP_317901872.1">
    <property type="nucleotide sequence ID" value="NZ_JAIRBC010000010.1"/>
</dbReference>
<evidence type="ECO:0000256" key="3">
    <source>
        <dbReference type="ARBA" id="ARBA00007401"/>
    </source>
</evidence>
<dbReference type="Gene3D" id="2.60.120.260">
    <property type="entry name" value="Galactose-binding domain-like"/>
    <property type="match status" value="1"/>
</dbReference>
<dbReference type="AlphaFoldDB" id="A0AAE3ET71"/>
<keyword evidence="7" id="KW-0106">Calcium</keyword>
<dbReference type="Pfam" id="PF16353">
    <property type="entry name" value="LacZ_4"/>
    <property type="match status" value="1"/>
</dbReference>
<reference evidence="11" key="1">
    <citation type="submission" date="2023-02" db="EMBL/GenBank/DDBJ databases">
        <title>Genome of Flavobacteriaceae gen. nov. sp. strain F89.</title>
        <authorList>
            <person name="Wang Y."/>
        </authorList>
    </citation>
    <scope>NUCLEOTIDE SEQUENCE</scope>
    <source>
        <strain evidence="11">F89</strain>
    </source>
</reference>
<evidence type="ECO:0000256" key="5">
    <source>
        <dbReference type="ARBA" id="ARBA00012756"/>
    </source>
</evidence>
<comment type="catalytic activity">
    <reaction evidence="1">
        <text>Hydrolysis of terminal non-reducing beta-D-galactose residues in beta-D-galactosides.</text>
        <dbReference type="EC" id="3.2.1.23"/>
    </reaction>
</comment>
<keyword evidence="12" id="KW-1185">Reference proteome</keyword>
<dbReference type="SUPFAM" id="SSF74650">
    <property type="entry name" value="Galactose mutarotase-like"/>
    <property type="match status" value="1"/>
</dbReference>
<gene>
    <name evidence="11" type="ORF">K8352_08180</name>
</gene>
<dbReference type="Pfam" id="PF00703">
    <property type="entry name" value="Glyco_hydro_2"/>
    <property type="match status" value="1"/>
</dbReference>
<evidence type="ECO:0000256" key="2">
    <source>
        <dbReference type="ARBA" id="ARBA00001913"/>
    </source>
</evidence>
<dbReference type="PRINTS" id="PR00132">
    <property type="entry name" value="GLHYDRLASE2"/>
</dbReference>
<dbReference type="SUPFAM" id="SSF49785">
    <property type="entry name" value="Galactose-binding domain-like"/>
    <property type="match status" value="1"/>
</dbReference>
<keyword evidence="6" id="KW-0378">Hydrolase</keyword>
<name>A0AAE3ET71_9FLAO</name>
<proteinExistence type="inferred from homology"/>
<dbReference type="EC" id="3.2.1.23" evidence="5"/>
<dbReference type="GO" id="GO:0005990">
    <property type="term" value="P:lactose catabolic process"/>
    <property type="evidence" value="ECO:0007669"/>
    <property type="project" value="TreeGrafter"/>
</dbReference>
<dbReference type="GO" id="GO:0030246">
    <property type="term" value="F:carbohydrate binding"/>
    <property type="evidence" value="ECO:0007669"/>
    <property type="project" value="InterPro"/>
</dbReference>
<dbReference type="GO" id="GO:0004565">
    <property type="term" value="F:beta-galactosidase activity"/>
    <property type="evidence" value="ECO:0007669"/>
    <property type="project" value="UniProtKB-EC"/>
</dbReference>
<dbReference type="InterPro" id="IPR013783">
    <property type="entry name" value="Ig-like_fold"/>
</dbReference>
<dbReference type="InterPro" id="IPR036156">
    <property type="entry name" value="Beta-gal/glucu_dom_sf"/>
</dbReference>
<dbReference type="SUPFAM" id="SSF51445">
    <property type="entry name" value="(Trans)glycosidases"/>
    <property type="match status" value="1"/>
</dbReference>
<dbReference type="InterPro" id="IPR006104">
    <property type="entry name" value="Glyco_hydro_2_N"/>
</dbReference>
<evidence type="ECO:0000313" key="11">
    <source>
        <dbReference type="EMBL" id="MCG2460722.1"/>
    </source>
</evidence>
<comment type="similarity">
    <text evidence="3">Belongs to the glycosyl hydrolase 2 family.</text>
</comment>
<keyword evidence="8" id="KW-0326">Glycosidase</keyword>
<protein>
    <recommendedName>
        <fullName evidence="5">beta-galactosidase</fullName>
        <ecNumber evidence="5">3.2.1.23</ecNumber>
    </recommendedName>
    <alternativeName>
        <fullName evidence="9">Lactase</fullName>
    </alternativeName>
</protein>
<comment type="subunit">
    <text evidence="4">Monomer.</text>
</comment>
<dbReference type="SMART" id="SM01038">
    <property type="entry name" value="Bgal_small_N"/>
    <property type="match status" value="1"/>
</dbReference>
<comment type="caution">
    <text evidence="11">The sequence shown here is derived from an EMBL/GenBank/DDBJ whole genome shotgun (WGS) entry which is preliminary data.</text>
</comment>
<dbReference type="PANTHER" id="PTHR46323">
    <property type="entry name" value="BETA-GALACTOSIDASE"/>
    <property type="match status" value="1"/>
</dbReference>